<dbReference type="OrthoDB" id="65110at2"/>
<dbReference type="InterPro" id="IPR005467">
    <property type="entry name" value="His_kinase_dom"/>
</dbReference>
<protein>
    <recommendedName>
        <fullName evidence="2">histidine kinase</fullName>
        <ecNumber evidence="2">2.7.13.3</ecNumber>
    </recommendedName>
</protein>
<dbReference type="CDD" id="cd00082">
    <property type="entry name" value="HisKA"/>
    <property type="match status" value="1"/>
</dbReference>
<comment type="caution">
    <text evidence="7">The sequence shown here is derived from an EMBL/GenBank/DDBJ whole genome shotgun (WGS) entry which is preliminary data.</text>
</comment>
<evidence type="ECO:0000313" key="7">
    <source>
        <dbReference type="EMBL" id="RJF72612.1"/>
    </source>
</evidence>
<dbReference type="SMART" id="SM00388">
    <property type="entry name" value="HisKA"/>
    <property type="match status" value="1"/>
</dbReference>
<dbReference type="Pfam" id="PF00512">
    <property type="entry name" value="HisKA"/>
    <property type="match status" value="1"/>
</dbReference>
<evidence type="ECO:0000259" key="6">
    <source>
        <dbReference type="PROSITE" id="PS50109"/>
    </source>
</evidence>
<dbReference type="GO" id="GO:0000155">
    <property type="term" value="F:phosphorelay sensor kinase activity"/>
    <property type="evidence" value="ECO:0007669"/>
    <property type="project" value="InterPro"/>
</dbReference>
<dbReference type="Pfam" id="PF13185">
    <property type="entry name" value="GAF_2"/>
    <property type="match status" value="1"/>
</dbReference>
<dbReference type="FunFam" id="3.30.565.10:FF:000006">
    <property type="entry name" value="Sensor histidine kinase WalK"/>
    <property type="match status" value="1"/>
</dbReference>
<dbReference type="Gene3D" id="3.30.565.10">
    <property type="entry name" value="Histidine kinase-like ATPase, C-terminal domain"/>
    <property type="match status" value="1"/>
</dbReference>
<dbReference type="Pfam" id="PF02518">
    <property type="entry name" value="HATPase_c"/>
    <property type="match status" value="1"/>
</dbReference>
<dbReference type="Gene3D" id="3.30.450.20">
    <property type="entry name" value="PAS domain"/>
    <property type="match status" value="1"/>
</dbReference>
<dbReference type="SUPFAM" id="SSF55781">
    <property type="entry name" value="GAF domain-like"/>
    <property type="match status" value="4"/>
</dbReference>
<dbReference type="EMBL" id="QYUJ01000014">
    <property type="protein sequence ID" value="RJF72612.1"/>
    <property type="molecule type" value="Genomic_DNA"/>
</dbReference>
<keyword evidence="5" id="KW-0418">Kinase</keyword>
<dbReference type="RefSeq" id="WP_119764920.1">
    <property type="nucleotide sequence ID" value="NZ_QYUJ01000014.1"/>
</dbReference>
<dbReference type="InterPro" id="IPR004358">
    <property type="entry name" value="Sig_transdc_His_kin-like_C"/>
</dbReference>
<dbReference type="SMART" id="SM00091">
    <property type="entry name" value="PAS"/>
    <property type="match status" value="1"/>
</dbReference>
<evidence type="ECO:0000313" key="8">
    <source>
        <dbReference type="Proteomes" id="UP000286287"/>
    </source>
</evidence>
<dbReference type="PRINTS" id="PR00344">
    <property type="entry name" value="BCTRLSENSOR"/>
</dbReference>
<evidence type="ECO:0000256" key="2">
    <source>
        <dbReference type="ARBA" id="ARBA00012438"/>
    </source>
</evidence>
<evidence type="ECO:0000256" key="1">
    <source>
        <dbReference type="ARBA" id="ARBA00000085"/>
    </source>
</evidence>
<sequence length="1234" mass="134898">MMAGNRPMLPDAPLPPSLPVVLAQLVRAGRPGEAAWVTLQAALRGTAAQSGAAYLPGAHGVSSNRFNGEGWRLAAVAPENASSGWPDIMPAEDKWPADTLALPLPGADPPLGVLAFRFPEEQPVTAQERAFLQTLALACALACRGTPLPETLPETQAARFDRLVEASPIGIAVGDLGGQLIQVNDAYLSMLDFTRADFEAGRIDWAHLTPPEYLPGDAAAFERAFQQGSSGFYEKEMLTRQGERLPVGVNLVRYHDTQAQYVVGYVQDLRPQRAHERSLRAYSSSLEQQLQQGSELLAQHVLAQDAFVAFVEATGTETDPLMLARRAAEVLHGTLPQTSVMYFELEGGLWKARVGSPDVPDSALKELQRGLPQDTRSFAVALGSPEVVFTDTWSGGASPLEAAHIYGAAALLALSRRDPPGLLVVGTRGPHAWTDGERATVRGVGRSLGLALERAAATQRLEWQNTELEARTRALEGFTELTRDLALDGDVYALIRRAQELAQSLLPQGFAVYYEPEHDPLRGRLWRLKSQVGSVGNPDLQALLDAGLPFEDTQNLLIPWRSRQPYYQDAYDARQDNLGSDTVGQLQSTATIPMRVAGQVRGIFAFGLNQGRHWRRADKAVLESVAGSLGSAIERVEKTRRLEAERAGLDAFARFTEAVADETDVYALARRAVDVLRATLGPVSVAYFDLEGGHWRAKVCSPGLPRALWDGFQRGVPVQTPSFARAAEARQTLFVSDWAPGREGLAEAAGEGTSGDGAAQDSAADDGAAEYGAAAFHPYFVHGESRGLLALGTAHAVSWTEREQAIIRATSRSLGLALERSAAAQHLRQQNAELAARTRALEAFAELTRDIDFQSDPYALINRAQQVMLSLTPPGYADYFEVQGGVWHSKARTGERRNPQLQATVDAGLPYDTLNTLRVPYETRQPTYQDTYDQRSDSLGEQVQQVGATAALPVRVDGDVHGVLALGLFEAHTWSASDRAVLETVVRALELALEGARGVMALRRRTQELERSNQELEQFAYVASHDLQEPLRTVTSFTQLLLRRLDVTDPRAERYAQFITEGTGRMSRLIQDLLEFSRVATQGREPTRVNTARVLEQVVHDLSVQLGPGRVQVGELPDVQADGTQMRQLFQNLIGNALKFTLPERPALVQVSARREGHLIEFRVQDNGIGIAPEHFGRIFTIFQRLHHRGEYEGSGIGLSIARRIVERHGGTLWLDSLPGQGTTFFFTLPEAKV</sequence>
<dbReference type="InterPro" id="IPR036890">
    <property type="entry name" value="HATPase_C_sf"/>
</dbReference>
<dbReference type="AlphaFoldDB" id="A0A418V989"/>
<dbReference type="EC" id="2.7.13.3" evidence="2"/>
<dbReference type="SUPFAM" id="SSF55874">
    <property type="entry name" value="ATPase domain of HSP90 chaperone/DNA topoisomerase II/histidine kinase"/>
    <property type="match status" value="1"/>
</dbReference>
<keyword evidence="4" id="KW-0808">Transferase</keyword>
<feature type="domain" description="Histidine kinase" evidence="6">
    <location>
        <begin position="1022"/>
        <end position="1233"/>
    </location>
</feature>
<dbReference type="Pfam" id="PF13426">
    <property type="entry name" value="PAS_9"/>
    <property type="match status" value="1"/>
</dbReference>
<dbReference type="InterPro" id="IPR003661">
    <property type="entry name" value="HisK_dim/P_dom"/>
</dbReference>
<evidence type="ECO:0000256" key="5">
    <source>
        <dbReference type="ARBA" id="ARBA00022777"/>
    </source>
</evidence>
<organism evidence="7 8">
    <name type="scientific">Deinococcus cavernae</name>
    <dbReference type="NCBI Taxonomy" id="2320857"/>
    <lineage>
        <taxon>Bacteria</taxon>
        <taxon>Thermotogati</taxon>
        <taxon>Deinococcota</taxon>
        <taxon>Deinococci</taxon>
        <taxon>Deinococcales</taxon>
        <taxon>Deinococcaceae</taxon>
        <taxon>Deinococcus</taxon>
    </lineage>
</organism>
<dbReference type="PANTHER" id="PTHR43304">
    <property type="entry name" value="PHYTOCHROME-LIKE PROTEIN CPH1"/>
    <property type="match status" value="1"/>
</dbReference>
<evidence type="ECO:0000256" key="4">
    <source>
        <dbReference type="ARBA" id="ARBA00022679"/>
    </source>
</evidence>
<evidence type="ECO:0000256" key="3">
    <source>
        <dbReference type="ARBA" id="ARBA00022553"/>
    </source>
</evidence>
<dbReference type="Proteomes" id="UP000286287">
    <property type="component" value="Unassembled WGS sequence"/>
</dbReference>
<dbReference type="NCBIfam" id="TIGR00229">
    <property type="entry name" value="sensory_box"/>
    <property type="match status" value="1"/>
</dbReference>
<proteinExistence type="predicted"/>
<keyword evidence="8" id="KW-1185">Reference proteome</keyword>
<dbReference type="InterPro" id="IPR003018">
    <property type="entry name" value="GAF"/>
</dbReference>
<dbReference type="InterPro" id="IPR003594">
    <property type="entry name" value="HATPase_dom"/>
</dbReference>
<reference evidence="7 8" key="1">
    <citation type="submission" date="2018-09" db="EMBL/GenBank/DDBJ databases">
        <authorList>
            <person name="Zhu H."/>
        </authorList>
    </citation>
    <scope>NUCLEOTIDE SEQUENCE [LARGE SCALE GENOMIC DNA]</scope>
    <source>
        <strain evidence="7 8">K2S05-167</strain>
    </source>
</reference>
<dbReference type="SUPFAM" id="SSF55785">
    <property type="entry name" value="PYP-like sensor domain (PAS domain)"/>
    <property type="match status" value="1"/>
</dbReference>
<dbReference type="Gene3D" id="3.30.450.40">
    <property type="match status" value="4"/>
</dbReference>
<dbReference type="InterPro" id="IPR036097">
    <property type="entry name" value="HisK_dim/P_sf"/>
</dbReference>
<dbReference type="PANTHER" id="PTHR43304:SF1">
    <property type="entry name" value="PAC DOMAIN-CONTAINING PROTEIN"/>
    <property type="match status" value="1"/>
</dbReference>
<dbReference type="InterPro" id="IPR029016">
    <property type="entry name" value="GAF-like_dom_sf"/>
</dbReference>
<dbReference type="SUPFAM" id="SSF47384">
    <property type="entry name" value="Homodimeric domain of signal transducing histidine kinase"/>
    <property type="match status" value="1"/>
</dbReference>
<dbReference type="PROSITE" id="PS50109">
    <property type="entry name" value="HIS_KIN"/>
    <property type="match status" value="1"/>
</dbReference>
<keyword evidence="3" id="KW-0597">Phosphoprotein</keyword>
<gene>
    <name evidence="7" type="ORF">D3875_14760</name>
</gene>
<dbReference type="Gene3D" id="1.10.287.130">
    <property type="match status" value="1"/>
</dbReference>
<comment type="catalytic activity">
    <reaction evidence="1">
        <text>ATP + protein L-histidine = ADP + protein N-phospho-L-histidine.</text>
        <dbReference type="EC" id="2.7.13.3"/>
    </reaction>
</comment>
<dbReference type="SMART" id="SM00387">
    <property type="entry name" value="HATPase_c"/>
    <property type="match status" value="1"/>
</dbReference>
<accession>A0A418V989</accession>
<dbReference type="InterPro" id="IPR052162">
    <property type="entry name" value="Sensor_kinase/Photoreceptor"/>
</dbReference>
<name>A0A418V989_9DEIO</name>
<dbReference type="InterPro" id="IPR000014">
    <property type="entry name" value="PAS"/>
</dbReference>
<dbReference type="InterPro" id="IPR035965">
    <property type="entry name" value="PAS-like_dom_sf"/>
</dbReference>